<dbReference type="SUPFAM" id="SSF46689">
    <property type="entry name" value="Homeodomain-like"/>
    <property type="match status" value="1"/>
</dbReference>
<comment type="caution">
    <text evidence="4">The sequence shown here is derived from an EMBL/GenBank/DDBJ whole genome shotgun (WGS) entry which is preliminary data.</text>
</comment>
<dbReference type="PROSITE" id="PS50977">
    <property type="entry name" value="HTH_TETR_2"/>
    <property type="match status" value="1"/>
</dbReference>
<gene>
    <name evidence="4" type="ORF">FC72_GL001293</name>
</gene>
<dbReference type="Pfam" id="PF00440">
    <property type="entry name" value="TetR_N"/>
    <property type="match status" value="1"/>
</dbReference>
<protein>
    <recommendedName>
        <fullName evidence="3">HTH tetR-type domain-containing protein</fullName>
    </recommendedName>
</protein>
<name>A0A0R1IXM2_9LACO</name>
<feature type="domain" description="HTH tetR-type" evidence="3">
    <location>
        <begin position="2"/>
        <end position="62"/>
    </location>
</feature>
<evidence type="ECO:0000313" key="5">
    <source>
        <dbReference type="Proteomes" id="UP000050929"/>
    </source>
</evidence>
<dbReference type="PATRIC" id="fig|1423811.3.peg.1317"/>
<evidence type="ECO:0000259" key="3">
    <source>
        <dbReference type="PROSITE" id="PS50977"/>
    </source>
</evidence>
<evidence type="ECO:0000256" key="1">
    <source>
        <dbReference type="ARBA" id="ARBA00023125"/>
    </source>
</evidence>
<organism evidence="4 5">
    <name type="scientific">Companilactobacillus tucceti DSM 20183</name>
    <dbReference type="NCBI Taxonomy" id="1423811"/>
    <lineage>
        <taxon>Bacteria</taxon>
        <taxon>Bacillati</taxon>
        <taxon>Bacillota</taxon>
        <taxon>Bacilli</taxon>
        <taxon>Lactobacillales</taxon>
        <taxon>Lactobacillaceae</taxon>
        <taxon>Companilactobacillus</taxon>
    </lineage>
</organism>
<dbReference type="InterPro" id="IPR050624">
    <property type="entry name" value="HTH-type_Tx_Regulator"/>
</dbReference>
<dbReference type="PANTHER" id="PTHR43479:SF11">
    <property type="entry name" value="ACREF_ENVCD OPERON REPRESSOR-RELATED"/>
    <property type="match status" value="1"/>
</dbReference>
<keyword evidence="1 2" id="KW-0238">DNA-binding</keyword>
<keyword evidence="5" id="KW-1185">Reference proteome</keyword>
<dbReference type="Proteomes" id="UP000050929">
    <property type="component" value="Unassembled WGS sequence"/>
</dbReference>
<dbReference type="AlphaFoldDB" id="A0A0R1IXM2"/>
<reference evidence="4 5" key="1">
    <citation type="journal article" date="2015" name="Genome Announc.">
        <title>Expanding the biotechnology potential of lactobacilli through comparative genomics of 213 strains and associated genera.</title>
        <authorList>
            <person name="Sun Z."/>
            <person name="Harris H.M."/>
            <person name="McCann A."/>
            <person name="Guo C."/>
            <person name="Argimon S."/>
            <person name="Zhang W."/>
            <person name="Yang X."/>
            <person name="Jeffery I.B."/>
            <person name="Cooney J.C."/>
            <person name="Kagawa T.F."/>
            <person name="Liu W."/>
            <person name="Song Y."/>
            <person name="Salvetti E."/>
            <person name="Wrobel A."/>
            <person name="Rasinkangas P."/>
            <person name="Parkhill J."/>
            <person name="Rea M.C."/>
            <person name="O'Sullivan O."/>
            <person name="Ritari J."/>
            <person name="Douillard F.P."/>
            <person name="Paul Ross R."/>
            <person name="Yang R."/>
            <person name="Briner A.E."/>
            <person name="Felis G.E."/>
            <person name="de Vos W.M."/>
            <person name="Barrangou R."/>
            <person name="Klaenhammer T.R."/>
            <person name="Caufield P.W."/>
            <person name="Cui Y."/>
            <person name="Zhang H."/>
            <person name="O'Toole P.W."/>
        </authorList>
    </citation>
    <scope>NUCLEOTIDE SEQUENCE [LARGE SCALE GENOMIC DNA]</scope>
    <source>
        <strain evidence="4 5">DSM 20183</strain>
    </source>
</reference>
<dbReference type="STRING" id="1423811.FC72_GL001293"/>
<evidence type="ECO:0000313" key="4">
    <source>
        <dbReference type="EMBL" id="KRK63596.1"/>
    </source>
</evidence>
<dbReference type="PANTHER" id="PTHR43479">
    <property type="entry name" value="ACREF/ENVCD OPERON REPRESSOR-RELATED"/>
    <property type="match status" value="1"/>
</dbReference>
<dbReference type="EMBL" id="AZDG01000028">
    <property type="protein sequence ID" value="KRK63596.1"/>
    <property type="molecule type" value="Genomic_DNA"/>
</dbReference>
<dbReference type="RefSeq" id="WP_057767344.1">
    <property type="nucleotide sequence ID" value="NZ_AZDG01000028.1"/>
</dbReference>
<dbReference type="GO" id="GO:0003677">
    <property type="term" value="F:DNA binding"/>
    <property type="evidence" value="ECO:0007669"/>
    <property type="project" value="UniProtKB-UniRule"/>
</dbReference>
<feature type="DNA-binding region" description="H-T-H motif" evidence="2">
    <location>
        <begin position="25"/>
        <end position="44"/>
    </location>
</feature>
<sequence>MDDKKKRLFDAAHVLFLERGFKATGISDIAGLADVAVGSFYLYFKSKEDVFVQVYNRENEDIKRQILKKVNLDGEPVKLIHEIIDQIFKLSSNNAILKEWFSNQKLNKIIAAKNETAVQDSLIYSTLMKLIDRWVSEGMVKENMSKERIISLFDALIIVDFHQSEIETDNYYQLMNDMIEGILKVILK</sequence>
<dbReference type="Gene3D" id="1.10.357.10">
    <property type="entry name" value="Tetracycline Repressor, domain 2"/>
    <property type="match status" value="1"/>
</dbReference>
<dbReference type="InterPro" id="IPR001647">
    <property type="entry name" value="HTH_TetR"/>
</dbReference>
<evidence type="ECO:0000256" key="2">
    <source>
        <dbReference type="PROSITE-ProRule" id="PRU00335"/>
    </source>
</evidence>
<proteinExistence type="predicted"/>
<accession>A0A0R1IXM2</accession>
<dbReference type="PRINTS" id="PR00455">
    <property type="entry name" value="HTHTETR"/>
</dbReference>
<dbReference type="InterPro" id="IPR009057">
    <property type="entry name" value="Homeodomain-like_sf"/>
</dbReference>